<dbReference type="PROSITE" id="PS00138">
    <property type="entry name" value="SUBTILASE_SER"/>
    <property type="match status" value="1"/>
</dbReference>
<evidence type="ECO:0000313" key="12">
    <source>
        <dbReference type="Proteomes" id="UP001161325"/>
    </source>
</evidence>
<keyword evidence="8" id="KW-0732">Signal</keyword>
<sequence length="407" mass="41375">MKLPPRSARVACTATALFAAACADPAGPRVDAADVEDRPAFERAAAAGDAGQPIPDEYIVVFNGDVADAPGLAQRLAASQGAEIRYTYQHALRGFAARMSAQAAGALARNPNVAYVEQDQEMYASTEQAGATWGIDRIDQRSLPLSTTYAYTATGSGVTAYIIDTGIRFSHGEFDGRATSGFDAVDGGAADDCNGHGTHVAGTVGGETYGVAKGVSLVAVRVLSCSGSGSTSGVIAGINWVTEHHTTGAAVANMSLGGGASTALDDAVRNSIADGVSYAIAAGNGNIIGIAQDACKYSPARVAEAMTIGASDRTDRKASFSNYGACVDFFAPGVSITSAWYRSDADVNTISGTSMATPHVAGVAALYLQSNGGATPAQVRDALFAGTTKGAVSSAKTTNNHLLFSGY</sequence>
<dbReference type="InterPro" id="IPR023827">
    <property type="entry name" value="Peptidase_S8_Asp-AS"/>
</dbReference>
<evidence type="ECO:0000256" key="7">
    <source>
        <dbReference type="RuleBase" id="RU003355"/>
    </source>
</evidence>
<feature type="active site" description="Charge relay system" evidence="5 6">
    <location>
        <position position="354"/>
    </location>
</feature>
<dbReference type="InterPro" id="IPR023828">
    <property type="entry name" value="Peptidase_S8_Ser-AS"/>
</dbReference>
<dbReference type="InterPro" id="IPR015500">
    <property type="entry name" value="Peptidase_S8_subtilisin-rel"/>
</dbReference>
<dbReference type="Gene3D" id="3.40.50.200">
    <property type="entry name" value="Peptidase S8/S53 domain"/>
    <property type="match status" value="1"/>
</dbReference>
<dbReference type="FunFam" id="3.40.50.200:FF:000014">
    <property type="entry name" value="Proteinase K"/>
    <property type="match status" value="1"/>
</dbReference>
<dbReference type="GO" id="GO:0004252">
    <property type="term" value="F:serine-type endopeptidase activity"/>
    <property type="evidence" value="ECO:0007669"/>
    <property type="project" value="UniProtKB-UniRule"/>
</dbReference>
<feature type="signal peptide" evidence="8">
    <location>
        <begin position="1"/>
        <end position="23"/>
    </location>
</feature>
<keyword evidence="3 6" id="KW-0378">Hydrolase</keyword>
<evidence type="ECO:0000256" key="1">
    <source>
        <dbReference type="ARBA" id="ARBA00011073"/>
    </source>
</evidence>
<dbReference type="EMBL" id="BRXS01000001">
    <property type="protein sequence ID" value="GLC23679.1"/>
    <property type="molecule type" value="Genomic_DNA"/>
</dbReference>
<protein>
    <submittedName>
        <fullName evidence="11">Serine protease</fullName>
    </submittedName>
</protein>
<keyword evidence="4 6" id="KW-0720">Serine protease</keyword>
<dbReference type="InterPro" id="IPR000209">
    <property type="entry name" value="Peptidase_S8/S53_dom"/>
</dbReference>
<dbReference type="InterPro" id="IPR022398">
    <property type="entry name" value="Peptidase_S8_His-AS"/>
</dbReference>
<evidence type="ECO:0000256" key="8">
    <source>
        <dbReference type="SAM" id="SignalP"/>
    </source>
</evidence>
<feature type="active site" description="Charge relay system" evidence="5 6">
    <location>
        <position position="164"/>
    </location>
</feature>
<evidence type="ECO:0000256" key="4">
    <source>
        <dbReference type="ARBA" id="ARBA00022825"/>
    </source>
</evidence>
<evidence type="ECO:0000313" key="11">
    <source>
        <dbReference type="EMBL" id="GLC23679.1"/>
    </source>
</evidence>
<feature type="chain" id="PRO_5041433840" evidence="8">
    <location>
        <begin position="24"/>
        <end position="407"/>
    </location>
</feature>
<organism evidence="11 12">
    <name type="scientific">Roseisolibacter agri</name>
    <dbReference type="NCBI Taxonomy" id="2014610"/>
    <lineage>
        <taxon>Bacteria</taxon>
        <taxon>Pseudomonadati</taxon>
        <taxon>Gemmatimonadota</taxon>
        <taxon>Gemmatimonadia</taxon>
        <taxon>Gemmatimonadales</taxon>
        <taxon>Gemmatimonadaceae</taxon>
        <taxon>Roseisolibacter</taxon>
    </lineage>
</organism>
<dbReference type="GO" id="GO:0005615">
    <property type="term" value="C:extracellular space"/>
    <property type="evidence" value="ECO:0007669"/>
    <property type="project" value="TreeGrafter"/>
</dbReference>
<feature type="domain" description="Peptidase S8/S53" evidence="9">
    <location>
        <begin position="155"/>
        <end position="390"/>
    </location>
</feature>
<dbReference type="Pfam" id="PF00082">
    <property type="entry name" value="Peptidase_S8"/>
    <property type="match status" value="1"/>
</dbReference>
<dbReference type="PANTHER" id="PTHR43806:SF11">
    <property type="entry name" value="CEREVISIN-RELATED"/>
    <property type="match status" value="1"/>
</dbReference>
<feature type="active site" description="Charge relay system" evidence="5 6">
    <location>
        <position position="196"/>
    </location>
</feature>
<feature type="domain" description="Inhibitor I9" evidence="10">
    <location>
        <begin position="73"/>
        <end position="123"/>
    </location>
</feature>
<name>A0AA37PZP3_9BACT</name>
<dbReference type="Gene3D" id="3.30.70.80">
    <property type="entry name" value="Peptidase S8 propeptide/proteinase inhibitor I9"/>
    <property type="match status" value="1"/>
</dbReference>
<keyword evidence="12" id="KW-1185">Reference proteome</keyword>
<evidence type="ECO:0000256" key="5">
    <source>
        <dbReference type="PIRSR" id="PIRSR615500-1"/>
    </source>
</evidence>
<dbReference type="CDD" id="cd04077">
    <property type="entry name" value="Peptidases_S8_PCSK9_ProteinaseK_like"/>
    <property type="match status" value="1"/>
</dbReference>
<dbReference type="AlphaFoldDB" id="A0AA37PZP3"/>
<dbReference type="PROSITE" id="PS00137">
    <property type="entry name" value="SUBTILASE_HIS"/>
    <property type="match status" value="1"/>
</dbReference>
<dbReference type="InterPro" id="IPR010259">
    <property type="entry name" value="S8pro/Inhibitor_I9"/>
</dbReference>
<dbReference type="InterPro" id="IPR037045">
    <property type="entry name" value="S8pro/Inhibitor_I9_sf"/>
</dbReference>
<dbReference type="PANTHER" id="PTHR43806">
    <property type="entry name" value="PEPTIDASE S8"/>
    <property type="match status" value="1"/>
</dbReference>
<evidence type="ECO:0000256" key="3">
    <source>
        <dbReference type="ARBA" id="ARBA00022801"/>
    </source>
</evidence>
<reference evidence="11" key="1">
    <citation type="submission" date="2022-08" db="EMBL/GenBank/DDBJ databases">
        <title>Draft genome sequencing of Roseisolibacter agri AW1220.</title>
        <authorList>
            <person name="Tobiishi Y."/>
            <person name="Tonouchi A."/>
        </authorList>
    </citation>
    <scope>NUCLEOTIDE SEQUENCE</scope>
    <source>
        <strain evidence="11">AW1220</strain>
    </source>
</reference>
<dbReference type="InterPro" id="IPR034193">
    <property type="entry name" value="PCSK9_ProteinaseK-like"/>
</dbReference>
<evidence type="ECO:0000259" key="10">
    <source>
        <dbReference type="Pfam" id="PF05922"/>
    </source>
</evidence>
<accession>A0AA37PZP3</accession>
<proteinExistence type="inferred from homology"/>
<evidence type="ECO:0000256" key="6">
    <source>
        <dbReference type="PROSITE-ProRule" id="PRU01240"/>
    </source>
</evidence>
<dbReference type="PROSITE" id="PS00136">
    <property type="entry name" value="SUBTILASE_ASP"/>
    <property type="match status" value="1"/>
</dbReference>
<dbReference type="SUPFAM" id="SSF54897">
    <property type="entry name" value="Protease propeptides/inhibitors"/>
    <property type="match status" value="1"/>
</dbReference>
<comment type="caution">
    <text evidence="11">The sequence shown here is derived from an EMBL/GenBank/DDBJ whole genome shotgun (WGS) entry which is preliminary data.</text>
</comment>
<dbReference type="PROSITE" id="PS51892">
    <property type="entry name" value="SUBTILASE"/>
    <property type="match status" value="1"/>
</dbReference>
<evidence type="ECO:0000259" key="9">
    <source>
        <dbReference type="Pfam" id="PF00082"/>
    </source>
</evidence>
<dbReference type="PRINTS" id="PR00723">
    <property type="entry name" value="SUBTILISIN"/>
</dbReference>
<comment type="similarity">
    <text evidence="1 6 7">Belongs to the peptidase S8 family.</text>
</comment>
<dbReference type="Proteomes" id="UP001161325">
    <property type="component" value="Unassembled WGS sequence"/>
</dbReference>
<evidence type="ECO:0000256" key="2">
    <source>
        <dbReference type="ARBA" id="ARBA00022670"/>
    </source>
</evidence>
<dbReference type="SUPFAM" id="SSF52743">
    <property type="entry name" value="Subtilisin-like"/>
    <property type="match status" value="1"/>
</dbReference>
<dbReference type="RefSeq" id="WP_284348122.1">
    <property type="nucleotide sequence ID" value="NZ_BRXS01000001.1"/>
</dbReference>
<dbReference type="InterPro" id="IPR036852">
    <property type="entry name" value="Peptidase_S8/S53_dom_sf"/>
</dbReference>
<dbReference type="InterPro" id="IPR050131">
    <property type="entry name" value="Peptidase_S8_subtilisin-like"/>
</dbReference>
<keyword evidence="2 6" id="KW-0645">Protease</keyword>
<dbReference type="PROSITE" id="PS51257">
    <property type="entry name" value="PROKAR_LIPOPROTEIN"/>
    <property type="match status" value="1"/>
</dbReference>
<dbReference type="GO" id="GO:0006508">
    <property type="term" value="P:proteolysis"/>
    <property type="evidence" value="ECO:0007669"/>
    <property type="project" value="UniProtKB-KW"/>
</dbReference>
<dbReference type="Pfam" id="PF05922">
    <property type="entry name" value="Inhibitor_I9"/>
    <property type="match status" value="1"/>
</dbReference>
<gene>
    <name evidence="11" type="primary">aprA_1</name>
    <name evidence="11" type="ORF">rosag_01920</name>
</gene>